<dbReference type="InterPro" id="IPR002885">
    <property type="entry name" value="PPR_rpt"/>
</dbReference>
<evidence type="ECO:0000256" key="1">
    <source>
        <dbReference type="ARBA" id="ARBA00022737"/>
    </source>
</evidence>
<evidence type="ECO:0000256" key="2">
    <source>
        <dbReference type="ARBA" id="ARBA00022946"/>
    </source>
</evidence>
<dbReference type="EMBL" id="JAMQYH010000004">
    <property type="protein sequence ID" value="KAJ1690428.1"/>
    <property type="molecule type" value="Genomic_DNA"/>
</dbReference>
<proteinExistence type="predicted"/>
<keyword evidence="1" id="KW-0677">Repeat</keyword>
<accession>A0A9Q0CAR9</accession>
<dbReference type="AlphaFoldDB" id="A0A9Q0CAR9"/>
<dbReference type="OrthoDB" id="778140at2759"/>
<evidence type="ECO:0000313" key="5">
    <source>
        <dbReference type="Proteomes" id="UP001151287"/>
    </source>
</evidence>
<reference evidence="4" key="1">
    <citation type="journal article" date="2022" name="Cell">
        <title>Repeat-based holocentromeres influence genome architecture and karyotype evolution.</title>
        <authorList>
            <person name="Hofstatter P.G."/>
            <person name="Thangavel G."/>
            <person name="Lux T."/>
            <person name="Neumann P."/>
            <person name="Vondrak T."/>
            <person name="Novak P."/>
            <person name="Zhang M."/>
            <person name="Costa L."/>
            <person name="Castellani M."/>
            <person name="Scott A."/>
            <person name="Toegelov H."/>
            <person name="Fuchs J."/>
            <person name="Mata-Sucre Y."/>
            <person name="Dias Y."/>
            <person name="Vanzela A.L.L."/>
            <person name="Huettel B."/>
            <person name="Almeida C.C.S."/>
            <person name="Simkova H."/>
            <person name="Souza G."/>
            <person name="Pedrosa-Harand A."/>
            <person name="Macas J."/>
            <person name="Mayer K.F.X."/>
            <person name="Houben A."/>
            <person name="Marques A."/>
        </authorList>
    </citation>
    <scope>NUCLEOTIDE SEQUENCE</scope>
    <source>
        <strain evidence="4">RhyBre1mFocal</strain>
    </source>
</reference>
<dbReference type="PANTHER" id="PTHR47930:SF2">
    <property type="entry name" value="PENTATRICOPEPTIDE REPEAT PROTEIN (AFU_ORTHOLOGUE AFUA_8G04250)"/>
    <property type="match status" value="1"/>
</dbReference>
<keyword evidence="2" id="KW-0809">Transit peptide</keyword>
<name>A0A9Q0CAR9_9POAL</name>
<evidence type="ECO:0008006" key="6">
    <source>
        <dbReference type="Google" id="ProtNLM"/>
    </source>
</evidence>
<protein>
    <recommendedName>
        <fullName evidence="6">Pentatricopeptide repeat-containing protein</fullName>
    </recommendedName>
</protein>
<dbReference type="Gene3D" id="1.25.40.10">
    <property type="entry name" value="Tetratricopeptide repeat domain"/>
    <property type="match status" value="1"/>
</dbReference>
<sequence>MPQALNISVLCSPYKFLTQPTNLVNPSDKAATVPRFLLLTTCTLTVCYFASEEKPTDSSTVTVHVLQLPVHKSLCMDLSLSPLTFTPIGAQRSWNRRAKLVPTWIRPIRLHVHISDGSDTSTGKANLDSDWSQDELAAISALFERPLPPQNYTKQRKERALPLPQPHKILSIDQTPTPKRHIRSVSKAVLAPRSSFTDQVRKNPQVLITIAREIQALDSQSDVSEVLDRWAPFLRKGSLSMTIRELGHMGLPDRALQTLCWVQKRTLGSKSGPALFPDDRIFASAVEVLARFNELKIESELDKWILTATRPVLESMAKGFIKAGELNLARKVMLLAKDKNRKLDPSVHAKLILAAGRTSDSYKLARALIRELGERDDLNLYCDSRYREAMALVWELESENYLLDLPAYRVVIRLCVALNDMERAMRYFMRLKEAGFNPSYDMYRYLIRGHALSGRYWKCKQLKKELELGDKIIITITVTTKITNLFFTNHSIALIAHTQQIRFL</sequence>
<dbReference type="PANTHER" id="PTHR47930">
    <property type="entry name" value="YALI0C12947P"/>
    <property type="match status" value="1"/>
</dbReference>
<feature type="repeat" description="PPR" evidence="3">
    <location>
        <begin position="404"/>
        <end position="438"/>
    </location>
</feature>
<evidence type="ECO:0000256" key="3">
    <source>
        <dbReference type="PROSITE-ProRule" id="PRU00708"/>
    </source>
</evidence>
<comment type="caution">
    <text evidence="4">The sequence shown here is derived from an EMBL/GenBank/DDBJ whole genome shotgun (WGS) entry which is preliminary data.</text>
</comment>
<dbReference type="InterPro" id="IPR011990">
    <property type="entry name" value="TPR-like_helical_dom_sf"/>
</dbReference>
<dbReference type="PROSITE" id="PS51375">
    <property type="entry name" value="PPR"/>
    <property type="match status" value="1"/>
</dbReference>
<evidence type="ECO:0000313" key="4">
    <source>
        <dbReference type="EMBL" id="KAJ1690428.1"/>
    </source>
</evidence>
<keyword evidence="5" id="KW-1185">Reference proteome</keyword>
<dbReference type="Proteomes" id="UP001151287">
    <property type="component" value="Unassembled WGS sequence"/>
</dbReference>
<organism evidence="4 5">
    <name type="scientific">Rhynchospora breviuscula</name>
    <dbReference type="NCBI Taxonomy" id="2022672"/>
    <lineage>
        <taxon>Eukaryota</taxon>
        <taxon>Viridiplantae</taxon>
        <taxon>Streptophyta</taxon>
        <taxon>Embryophyta</taxon>
        <taxon>Tracheophyta</taxon>
        <taxon>Spermatophyta</taxon>
        <taxon>Magnoliopsida</taxon>
        <taxon>Liliopsida</taxon>
        <taxon>Poales</taxon>
        <taxon>Cyperaceae</taxon>
        <taxon>Cyperoideae</taxon>
        <taxon>Rhynchosporeae</taxon>
        <taxon>Rhynchospora</taxon>
    </lineage>
</organism>
<gene>
    <name evidence="4" type="ORF">LUZ63_014583</name>
</gene>